<feature type="transmembrane region" description="Helical" evidence="5">
    <location>
        <begin position="104"/>
        <end position="131"/>
    </location>
</feature>
<evidence type="ECO:0000313" key="8">
    <source>
        <dbReference type="Proteomes" id="UP000037397"/>
    </source>
</evidence>
<feature type="transmembrane region" description="Helical" evidence="5">
    <location>
        <begin position="40"/>
        <end position="65"/>
    </location>
</feature>
<dbReference type="RefSeq" id="WP_050671492.1">
    <property type="nucleotide sequence ID" value="NZ_LAIR01000002.1"/>
</dbReference>
<evidence type="ECO:0000256" key="4">
    <source>
        <dbReference type="ARBA" id="ARBA00023136"/>
    </source>
</evidence>
<dbReference type="Pfam" id="PF07690">
    <property type="entry name" value="MFS_1"/>
    <property type="match status" value="1"/>
</dbReference>
<gene>
    <name evidence="7" type="ORF">VV01_20400</name>
</gene>
<dbReference type="InterPro" id="IPR036259">
    <property type="entry name" value="MFS_trans_sf"/>
</dbReference>
<protein>
    <recommendedName>
        <fullName evidence="6">Major facilitator superfamily (MFS) profile domain-containing protein</fullName>
    </recommendedName>
</protein>
<dbReference type="InterPro" id="IPR011701">
    <property type="entry name" value="MFS"/>
</dbReference>
<reference evidence="8" key="1">
    <citation type="submission" date="2015-03" db="EMBL/GenBank/DDBJ databases">
        <title>Luteipulveratus halotolerans sp. nov., a novel actinobacterium (Dermacoccaceae) from Sarawak, Malaysia.</title>
        <authorList>
            <person name="Juboi H."/>
            <person name="Basik A."/>
            <person name="Shamsul S.S."/>
            <person name="Arnold P."/>
            <person name="Schmitt E.K."/>
            <person name="Sanglier J.-J."/>
            <person name="Yeo T."/>
        </authorList>
    </citation>
    <scope>NUCLEOTIDE SEQUENCE [LARGE SCALE GENOMIC DNA]</scope>
    <source>
        <strain evidence="8">C296001</strain>
    </source>
</reference>
<feature type="transmembrane region" description="Helical" evidence="5">
    <location>
        <begin position="294"/>
        <end position="314"/>
    </location>
</feature>
<feature type="transmembrane region" description="Helical" evidence="5">
    <location>
        <begin position="235"/>
        <end position="257"/>
    </location>
</feature>
<evidence type="ECO:0000313" key="7">
    <source>
        <dbReference type="EMBL" id="KNX38958.1"/>
    </source>
</evidence>
<evidence type="ECO:0000256" key="1">
    <source>
        <dbReference type="ARBA" id="ARBA00004651"/>
    </source>
</evidence>
<comment type="subcellular location">
    <subcellularLocation>
        <location evidence="1">Cell membrane</location>
        <topology evidence="1">Multi-pass membrane protein</topology>
    </subcellularLocation>
</comment>
<dbReference type="PATRIC" id="fig|1631356.3.peg.4101"/>
<dbReference type="GO" id="GO:0005886">
    <property type="term" value="C:plasma membrane"/>
    <property type="evidence" value="ECO:0007669"/>
    <property type="project" value="UniProtKB-SubCell"/>
</dbReference>
<feature type="transmembrane region" description="Helical" evidence="5">
    <location>
        <begin position="335"/>
        <end position="355"/>
    </location>
</feature>
<dbReference type="PANTHER" id="PTHR23531">
    <property type="entry name" value="QUINOLENE RESISTANCE PROTEIN NORA"/>
    <property type="match status" value="1"/>
</dbReference>
<accession>A0A0L6CN59</accession>
<evidence type="ECO:0000256" key="2">
    <source>
        <dbReference type="ARBA" id="ARBA00022692"/>
    </source>
</evidence>
<keyword evidence="8" id="KW-1185">Reference proteome</keyword>
<feature type="transmembrane region" description="Helical" evidence="5">
    <location>
        <begin position="143"/>
        <end position="164"/>
    </location>
</feature>
<feature type="transmembrane region" description="Helical" evidence="5">
    <location>
        <begin position="361"/>
        <end position="381"/>
    </location>
</feature>
<keyword evidence="2 5" id="KW-0812">Transmembrane</keyword>
<organism evidence="7 8">
    <name type="scientific">Luteipulveratus halotolerans</name>
    <dbReference type="NCBI Taxonomy" id="1631356"/>
    <lineage>
        <taxon>Bacteria</taxon>
        <taxon>Bacillati</taxon>
        <taxon>Actinomycetota</taxon>
        <taxon>Actinomycetes</taxon>
        <taxon>Micrococcales</taxon>
        <taxon>Dermacoccaceae</taxon>
        <taxon>Luteipulveratus</taxon>
    </lineage>
</organism>
<feature type="transmembrane region" description="Helical" evidence="5">
    <location>
        <begin position="205"/>
        <end position="229"/>
    </location>
</feature>
<proteinExistence type="predicted"/>
<dbReference type="PANTHER" id="PTHR23531:SF1">
    <property type="entry name" value="QUINOLENE RESISTANCE PROTEIN NORA"/>
    <property type="match status" value="1"/>
</dbReference>
<dbReference type="SUPFAM" id="SSF103473">
    <property type="entry name" value="MFS general substrate transporter"/>
    <property type="match status" value="1"/>
</dbReference>
<keyword evidence="4 5" id="KW-0472">Membrane</keyword>
<feature type="domain" description="Major facilitator superfamily (MFS) profile" evidence="6">
    <location>
        <begin position="195"/>
        <end position="394"/>
    </location>
</feature>
<dbReference type="PROSITE" id="PS50850">
    <property type="entry name" value="MFS"/>
    <property type="match status" value="1"/>
</dbReference>
<evidence type="ECO:0000256" key="3">
    <source>
        <dbReference type="ARBA" id="ARBA00022989"/>
    </source>
</evidence>
<dbReference type="Proteomes" id="UP000037397">
    <property type="component" value="Unassembled WGS sequence"/>
</dbReference>
<keyword evidence="3 5" id="KW-1133">Transmembrane helix</keyword>
<dbReference type="STRING" id="1631356.VV01_20400"/>
<sequence length="394" mass="38633">MTEHHGLDRPTRPAGGLTVLLAATFLSFIDYAALLPVVPLWAAGGGAFGVAVGATTGAMMAATVATQLAMPWLLRVLSLRAMFVAGAVLLGVATPLYLASDALAPVLAITVVRGIGFAFVVISGATLVAHLAPPGRLASASSLYGVAAALPNLAALAGGVWAVETWGFDAVFWVAAATSLVGAVVALGLPAGVRSSFTLVAGGDLGRIAVTIVLFVLSSAAFGAVTTFVPLAGPSAGLAAATLLAASIALVCGRLGAGVLGDRLGSGRVLLVAVVVAAAGLALMAVSLTSRAPVLLAGAALLGLGFGAAQNDSFVDTIDGLGREHTGTASTIWNVAYDGGFGIGAIALGGVVGRYGYDQAFLGLAVVMAALAALAACAGGGGRRTRDPSPSPGR</sequence>
<dbReference type="EMBL" id="LAIR01000002">
    <property type="protein sequence ID" value="KNX38958.1"/>
    <property type="molecule type" value="Genomic_DNA"/>
</dbReference>
<feature type="transmembrane region" description="Helical" evidence="5">
    <location>
        <begin position="269"/>
        <end position="288"/>
    </location>
</feature>
<feature type="transmembrane region" description="Helical" evidence="5">
    <location>
        <begin position="77"/>
        <end position="98"/>
    </location>
</feature>
<dbReference type="AlphaFoldDB" id="A0A0L6CN59"/>
<comment type="caution">
    <text evidence="7">The sequence shown here is derived from an EMBL/GenBank/DDBJ whole genome shotgun (WGS) entry which is preliminary data.</text>
</comment>
<dbReference type="Gene3D" id="1.20.1250.20">
    <property type="entry name" value="MFS general substrate transporter like domains"/>
    <property type="match status" value="2"/>
</dbReference>
<dbReference type="InterPro" id="IPR020846">
    <property type="entry name" value="MFS_dom"/>
</dbReference>
<evidence type="ECO:0000256" key="5">
    <source>
        <dbReference type="SAM" id="Phobius"/>
    </source>
</evidence>
<name>A0A0L6CN59_9MICO</name>
<feature type="transmembrane region" description="Helical" evidence="5">
    <location>
        <begin position="170"/>
        <end position="193"/>
    </location>
</feature>
<dbReference type="InterPro" id="IPR052714">
    <property type="entry name" value="MFS_Exporter"/>
</dbReference>
<feature type="transmembrane region" description="Helical" evidence="5">
    <location>
        <begin position="14"/>
        <end position="34"/>
    </location>
</feature>
<dbReference type="GO" id="GO:0022857">
    <property type="term" value="F:transmembrane transporter activity"/>
    <property type="evidence" value="ECO:0007669"/>
    <property type="project" value="InterPro"/>
</dbReference>
<evidence type="ECO:0000259" key="6">
    <source>
        <dbReference type="PROSITE" id="PS50850"/>
    </source>
</evidence>